<keyword evidence="3" id="KW-0256">Endoplasmic reticulum</keyword>
<accession>G3AS96</accession>
<dbReference type="GeneID" id="18872086"/>
<dbReference type="EMBL" id="GL996504">
    <property type="protein sequence ID" value="EGW31055.1"/>
    <property type="molecule type" value="Genomic_DNA"/>
</dbReference>
<dbReference type="Gene3D" id="1.25.40.10">
    <property type="entry name" value="Tetratricopeptide repeat domain"/>
    <property type="match status" value="1"/>
</dbReference>
<evidence type="ECO:0000313" key="5">
    <source>
        <dbReference type="Proteomes" id="UP000000709"/>
    </source>
</evidence>
<organism evidence="5">
    <name type="scientific">Spathaspora passalidarum (strain NRRL Y-27907 / 11-Y1)</name>
    <dbReference type="NCBI Taxonomy" id="619300"/>
    <lineage>
        <taxon>Eukaryota</taxon>
        <taxon>Fungi</taxon>
        <taxon>Dikarya</taxon>
        <taxon>Ascomycota</taxon>
        <taxon>Saccharomycotina</taxon>
        <taxon>Pichiomycetes</taxon>
        <taxon>Debaryomycetaceae</taxon>
        <taxon>Spathaspora</taxon>
    </lineage>
</organism>
<sequence>MPDTALLKKKLLHIAATGSVSQFTPEQLHSHYQELNQFLALHKDTLDSIELFNLYELEFYSCILTNHDIEAKAVIDLLLDQFQSNSKSQRIKLLQSIYYEAIGDGKQATQLLTQDPDELSLSRRLVTFSRSDGSDKYIKNLCYYLDLQPSDLSAWAELGNEYKKIGKYQDAIYCLKEILLHEPLAYPVFYKVGLYHYYLFLQELAKPKTRLHDLIQLLTQARDNFLVSVEINDKYDKSWVGLYILANHEFNQDDKFKKKTEKLKSLVQKKVTELHIDISSIIE</sequence>
<dbReference type="OrthoDB" id="124397at2759"/>
<protein>
    <recommendedName>
        <fullName evidence="3">ER membrane protein complex subunit 2</fullName>
    </recommendedName>
</protein>
<comment type="function">
    <text evidence="3">Part of the endoplasmic reticulum membrane protein complex (EMC) that enables the energy-independent insertion into endoplasmic reticulum membranes of newly synthesized membrane proteins.</text>
</comment>
<evidence type="ECO:0000256" key="1">
    <source>
        <dbReference type="ARBA" id="ARBA00022803"/>
    </source>
</evidence>
<dbReference type="InParanoid" id="G3AS96"/>
<dbReference type="GO" id="GO:0072546">
    <property type="term" value="C:EMC complex"/>
    <property type="evidence" value="ECO:0007669"/>
    <property type="project" value="UniProtKB-UniRule"/>
</dbReference>
<gene>
    <name evidence="4" type="ORF">SPAPADRAFT_56971</name>
</gene>
<evidence type="ECO:0000313" key="4">
    <source>
        <dbReference type="EMBL" id="EGW31055.1"/>
    </source>
</evidence>
<dbReference type="STRING" id="619300.G3AS96"/>
<keyword evidence="3" id="KW-0472">Membrane</keyword>
<dbReference type="HOGENOM" id="CLU_065213_0_0_1"/>
<proteinExistence type="inferred from homology"/>
<dbReference type="OMA" id="LMEMLFY"/>
<dbReference type="InterPro" id="IPR011990">
    <property type="entry name" value="TPR-like_helical_dom_sf"/>
</dbReference>
<feature type="repeat" description="TPR" evidence="2">
    <location>
        <begin position="152"/>
        <end position="185"/>
    </location>
</feature>
<dbReference type="InterPro" id="IPR039856">
    <property type="entry name" value="EMC2-like"/>
</dbReference>
<comment type="subunit">
    <text evidence="3">Component of the ER membrane protein complex (EMC).</text>
</comment>
<dbReference type="InterPro" id="IPR019734">
    <property type="entry name" value="TPR_rpt"/>
</dbReference>
<dbReference type="KEGG" id="spaa:SPAPADRAFT_56971"/>
<evidence type="ECO:0000256" key="2">
    <source>
        <dbReference type="PROSITE-ProRule" id="PRU00339"/>
    </source>
</evidence>
<dbReference type="SUPFAM" id="SSF48452">
    <property type="entry name" value="TPR-like"/>
    <property type="match status" value="1"/>
</dbReference>
<dbReference type="AlphaFoldDB" id="G3AS96"/>
<comment type="subcellular location">
    <subcellularLocation>
        <location evidence="3">Endoplasmic reticulum membrane</location>
        <topology evidence="3">Peripheral membrane protein</topology>
        <orientation evidence="3">Cytoplasmic side</orientation>
    </subcellularLocation>
</comment>
<dbReference type="Proteomes" id="UP000000709">
    <property type="component" value="Unassembled WGS sequence"/>
</dbReference>
<evidence type="ECO:0000256" key="3">
    <source>
        <dbReference type="RuleBase" id="RU367091"/>
    </source>
</evidence>
<reference evidence="4 5" key="1">
    <citation type="journal article" date="2011" name="Proc. Natl. Acad. Sci. U.S.A.">
        <title>Comparative genomics of xylose-fermenting fungi for enhanced biofuel production.</title>
        <authorList>
            <person name="Wohlbach D.J."/>
            <person name="Kuo A."/>
            <person name="Sato T.K."/>
            <person name="Potts K.M."/>
            <person name="Salamov A.A."/>
            <person name="LaButti K.M."/>
            <person name="Sun H."/>
            <person name="Clum A."/>
            <person name="Pangilinan J.L."/>
            <person name="Lindquist E.A."/>
            <person name="Lucas S."/>
            <person name="Lapidus A."/>
            <person name="Jin M."/>
            <person name="Gunawan C."/>
            <person name="Balan V."/>
            <person name="Dale B.E."/>
            <person name="Jeffries T.W."/>
            <person name="Zinkel R."/>
            <person name="Barry K.W."/>
            <person name="Grigoriev I.V."/>
            <person name="Gasch A.P."/>
        </authorList>
    </citation>
    <scope>NUCLEOTIDE SEQUENCE [LARGE SCALE GENOMIC DNA]</scope>
    <source>
        <strain evidence="5">NRRL Y-27907 / 11-Y1</strain>
    </source>
</reference>
<dbReference type="eggNOG" id="KOG3060">
    <property type="taxonomic scope" value="Eukaryota"/>
</dbReference>
<comment type="similarity">
    <text evidence="3">Belongs to the EMC2 family.</text>
</comment>
<keyword evidence="5" id="KW-1185">Reference proteome</keyword>
<dbReference type="RefSeq" id="XP_007377088.1">
    <property type="nucleotide sequence ID" value="XM_007377026.1"/>
</dbReference>
<keyword evidence="1 2" id="KW-0802">TPR repeat</keyword>
<dbReference type="PANTHER" id="PTHR12760">
    <property type="entry name" value="TETRATRICOPEPTIDE REPEAT PROTEIN"/>
    <property type="match status" value="1"/>
</dbReference>
<dbReference type="PROSITE" id="PS50005">
    <property type="entry name" value="TPR"/>
    <property type="match status" value="1"/>
</dbReference>
<dbReference type="FunCoup" id="G3AS96">
    <property type="interactions" value="184"/>
</dbReference>
<name>G3AS96_SPAPN</name>